<dbReference type="Proteomes" id="UP000479710">
    <property type="component" value="Unassembled WGS sequence"/>
</dbReference>
<sequence>MIVNPVKKLKGASELRHSRHGCEYTCLQACSSWPGCSSSATRLPTTLRSSGSSSPAGVVEVWTALWVSDGEARDGRSRRAFGKVVHWASVVPLVAVAGIGGYTVLVNMFD</sequence>
<evidence type="ECO:0000313" key="3">
    <source>
        <dbReference type="Proteomes" id="UP000479710"/>
    </source>
</evidence>
<dbReference type="AlphaFoldDB" id="A0A6G1E0K1"/>
<reference evidence="2 3" key="1">
    <citation type="submission" date="2019-11" db="EMBL/GenBank/DDBJ databases">
        <title>Whole genome sequence of Oryza granulata.</title>
        <authorList>
            <person name="Li W."/>
        </authorList>
    </citation>
    <scope>NUCLEOTIDE SEQUENCE [LARGE SCALE GENOMIC DNA]</scope>
    <source>
        <strain evidence="3">cv. Menghai</strain>
        <tissue evidence="2">Leaf</tissue>
    </source>
</reference>
<dbReference type="InterPro" id="IPR022149">
    <property type="entry name" value="DUF3681"/>
</dbReference>
<comment type="caution">
    <text evidence="2">The sequence shown here is derived from an EMBL/GenBank/DDBJ whole genome shotgun (WGS) entry which is preliminary data.</text>
</comment>
<dbReference type="OrthoDB" id="691982at2759"/>
<evidence type="ECO:0000256" key="1">
    <source>
        <dbReference type="SAM" id="Phobius"/>
    </source>
</evidence>
<name>A0A6G1E0K1_9ORYZ</name>
<feature type="transmembrane region" description="Helical" evidence="1">
    <location>
        <begin position="84"/>
        <end position="105"/>
    </location>
</feature>
<keyword evidence="3" id="KW-1185">Reference proteome</keyword>
<gene>
    <name evidence="2" type="ORF">E2562_023389</name>
</gene>
<organism evidence="2 3">
    <name type="scientific">Oryza meyeriana var. granulata</name>
    <dbReference type="NCBI Taxonomy" id="110450"/>
    <lineage>
        <taxon>Eukaryota</taxon>
        <taxon>Viridiplantae</taxon>
        <taxon>Streptophyta</taxon>
        <taxon>Embryophyta</taxon>
        <taxon>Tracheophyta</taxon>
        <taxon>Spermatophyta</taxon>
        <taxon>Magnoliopsida</taxon>
        <taxon>Liliopsida</taxon>
        <taxon>Poales</taxon>
        <taxon>Poaceae</taxon>
        <taxon>BOP clade</taxon>
        <taxon>Oryzoideae</taxon>
        <taxon>Oryzeae</taxon>
        <taxon>Oryzinae</taxon>
        <taxon>Oryza</taxon>
        <taxon>Oryza meyeriana</taxon>
    </lineage>
</organism>
<keyword evidence="1" id="KW-0812">Transmembrane</keyword>
<accession>A0A6G1E0K1</accession>
<proteinExistence type="predicted"/>
<keyword evidence="1" id="KW-0472">Membrane</keyword>
<keyword evidence="1" id="KW-1133">Transmembrane helix</keyword>
<dbReference type="EMBL" id="SPHZ02000005">
    <property type="protein sequence ID" value="KAF0918318.1"/>
    <property type="molecule type" value="Genomic_DNA"/>
</dbReference>
<evidence type="ECO:0000313" key="2">
    <source>
        <dbReference type="EMBL" id="KAF0918318.1"/>
    </source>
</evidence>
<protein>
    <submittedName>
        <fullName evidence="2">Uncharacterized protein</fullName>
    </submittedName>
</protein>
<dbReference type="Pfam" id="PF12442">
    <property type="entry name" value="DUF3681"/>
    <property type="match status" value="1"/>
</dbReference>